<evidence type="ECO:0000313" key="3">
    <source>
        <dbReference type="Proteomes" id="UP000573603"/>
    </source>
</evidence>
<accession>A0A8H5DUI0</accession>
<feature type="chain" id="PRO_5034019669" evidence="1">
    <location>
        <begin position="21"/>
        <end position="159"/>
    </location>
</feature>
<feature type="signal peptide" evidence="1">
    <location>
        <begin position="1"/>
        <end position="20"/>
    </location>
</feature>
<keyword evidence="1" id="KW-0732">Signal</keyword>
<sequence>MKLSTILAFGALLLGDVSVAQDYQFRPELLENNTTWPLRGALMKGPDTPTNTTLNERCPMPRESFMGKMSSWLIGDSKHKCAQFDIAPGETLSGFPLFPTRQVHAFTFTNNSYFLHAALPGTERFTTIRKKNIWAKIPEGMTATCYEGNEGLPHCVFRT</sequence>
<dbReference type="Proteomes" id="UP000573603">
    <property type="component" value="Unassembled WGS sequence"/>
</dbReference>
<dbReference type="EMBL" id="JABEVY010000336">
    <property type="protein sequence ID" value="KAF5236062.1"/>
    <property type="molecule type" value="Genomic_DNA"/>
</dbReference>
<evidence type="ECO:0000256" key="1">
    <source>
        <dbReference type="SAM" id="SignalP"/>
    </source>
</evidence>
<gene>
    <name evidence="2" type="ORF">FANTH_11418</name>
</gene>
<evidence type="ECO:0000313" key="2">
    <source>
        <dbReference type="EMBL" id="KAF5236062.1"/>
    </source>
</evidence>
<keyword evidence="3" id="KW-1185">Reference proteome</keyword>
<name>A0A8H5DUI0_9HYPO</name>
<reference evidence="2 3" key="1">
    <citation type="journal article" date="2020" name="BMC Genomics">
        <title>Correction to: Identification and distribution of gene clusters required for synthesis of sphingolipid metabolism inhibitors in diverse species of the filamentous fungus Fusarium.</title>
        <authorList>
            <person name="Kim H.S."/>
            <person name="Lohmar J.M."/>
            <person name="Busman M."/>
            <person name="Brown D.W."/>
            <person name="Naumann T.A."/>
            <person name="Divon H.H."/>
            <person name="Lysoe E."/>
            <person name="Uhlig S."/>
            <person name="Proctor R.H."/>
        </authorList>
    </citation>
    <scope>NUCLEOTIDE SEQUENCE [LARGE SCALE GENOMIC DNA]</scope>
    <source>
        <strain evidence="2 3">NRRL 25214</strain>
    </source>
</reference>
<comment type="caution">
    <text evidence="2">The sequence shown here is derived from an EMBL/GenBank/DDBJ whole genome shotgun (WGS) entry which is preliminary data.</text>
</comment>
<organism evidence="2 3">
    <name type="scientific">Fusarium anthophilum</name>
    <dbReference type="NCBI Taxonomy" id="48485"/>
    <lineage>
        <taxon>Eukaryota</taxon>
        <taxon>Fungi</taxon>
        <taxon>Dikarya</taxon>
        <taxon>Ascomycota</taxon>
        <taxon>Pezizomycotina</taxon>
        <taxon>Sordariomycetes</taxon>
        <taxon>Hypocreomycetidae</taxon>
        <taxon>Hypocreales</taxon>
        <taxon>Nectriaceae</taxon>
        <taxon>Fusarium</taxon>
        <taxon>Fusarium fujikuroi species complex</taxon>
    </lineage>
</organism>
<proteinExistence type="predicted"/>
<protein>
    <submittedName>
        <fullName evidence="2">Uncharacterized protein</fullName>
    </submittedName>
</protein>
<dbReference type="AlphaFoldDB" id="A0A8H5DUI0"/>